<protein>
    <recommendedName>
        <fullName evidence="2">CHAT domain-containing protein</fullName>
    </recommendedName>
</protein>
<comment type="caution">
    <text evidence="1">The sequence shown here is derived from an EMBL/GenBank/DDBJ whole genome shotgun (WGS) entry which is preliminary data.</text>
</comment>
<proteinExistence type="predicted"/>
<evidence type="ECO:0000313" key="1">
    <source>
        <dbReference type="EMBL" id="NEC83393.1"/>
    </source>
</evidence>
<dbReference type="EMBL" id="JAAGMU010001543">
    <property type="protein sequence ID" value="NEC83393.1"/>
    <property type="molecule type" value="Genomic_DNA"/>
</dbReference>
<reference evidence="1" key="1">
    <citation type="submission" date="2020-01" db="EMBL/GenBank/DDBJ databases">
        <title>Insect and environment-associated Actinomycetes.</title>
        <authorList>
            <person name="Currrie C."/>
            <person name="Chevrette M."/>
            <person name="Carlson C."/>
            <person name="Stubbendieck R."/>
            <person name="Wendt-Pienkowski E."/>
        </authorList>
    </citation>
    <scope>NUCLEOTIDE SEQUENCE</scope>
    <source>
        <strain evidence="1">SID7958</strain>
    </source>
</reference>
<organism evidence="1">
    <name type="scientific">Streptomyces sp. SID7958</name>
    <dbReference type="NCBI Taxonomy" id="2706093"/>
    <lineage>
        <taxon>Bacteria</taxon>
        <taxon>Bacillati</taxon>
        <taxon>Actinomycetota</taxon>
        <taxon>Actinomycetes</taxon>
        <taxon>Kitasatosporales</taxon>
        <taxon>Streptomycetaceae</taxon>
        <taxon>Streptomyces</taxon>
    </lineage>
</organism>
<name>A0A6G3UCH4_9ACTN</name>
<feature type="non-terminal residue" evidence="1">
    <location>
        <position position="1"/>
    </location>
</feature>
<dbReference type="RefSeq" id="WP_164338488.1">
    <property type="nucleotide sequence ID" value="NZ_JAAGMU010001543.1"/>
</dbReference>
<feature type="non-terminal residue" evidence="1">
    <location>
        <position position="220"/>
    </location>
</feature>
<dbReference type="AlphaFoldDB" id="A0A6G3UCH4"/>
<sequence>GRGWRARRRARPRGAEEETVTLGAALTDQLLFLTERFEGARDLSALGTLLALQAKLLREDGTSPREQAALLTDRARMLLAVGELGGQRSHPVEAERCAAEAARQSAQRVVPDDPHLSGRLLLKARCAAFLHDADADPSGLERAVEDLRRATEAAARTTPVDLDPLRYLVATLLRWYDNGGPPTALADAVTAARDLDRATDDADRRAPEHRQQLAQLLERA</sequence>
<accession>A0A6G3UCH4</accession>
<evidence type="ECO:0008006" key="2">
    <source>
        <dbReference type="Google" id="ProtNLM"/>
    </source>
</evidence>
<gene>
    <name evidence="1" type="ORF">G3I38_30175</name>
</gene>